<dbReference type="GO" id="GO:0016602">
    <property type="term" value="C:CCAAT-binding factor complex"/>
    <property type="evidence" value="ECO:0007669"/>
    <property type="project" value="InterPro"/>
</dbReference>
<evidence type="ECO:0000313" key="10">
    <source>
        <dbReference type="EMBL" id="KAF5955134.1"/>
    </source>
</evidence>
<dbReference type="EMBL" id="JACBKZ010000003">
    <property type="protein sequence ID" value="KAF5955134.1"/>
    <property type="molecule type" value="Genomic_DNA"/>
</dbReference>
<keyword evidence="5 8" id="KW-0804">Transcription</keyword>
<evidence type="ECO:0000256" key="2">
    <source>
        <dbReference type="ARBA" id="ARBA00023015"/>
    </source>
</evidence>
<evidence type="ECO:0000313" key="11">
    <source>
        <dbReference type="Proteomes" id="UP000593564"/>
    </source>
</evidence>
<comment type="caution">
    <text evidence="10">The sequence shown here is derived from an EMBL/GenBank/DDBJ whole genome shotgun (WGS) entry which is preliminary data.</text>
</comment>
<keyword evidence="6 8" id="KW-0539">Nucleus</keyword>
<dbReference type="InterPro" id="IPR018362">
    <property type="entry name" value="CCAAT-binding_factor_CS"/>
</dbReference>
<dbReference type="GO" id="GO:0003700">
    <property type="term" value="F:DNA-binding transcription factor activity"/>
    <property type="evidence" value="ECO:0007669"/>
    <property type="project" value="UniProtKB-UniRule"/>
</dbReference>
<dbReference type="InterPro" id="IPR001289">
    <property type="entry name" value="NFYA"/>
</dbReference>
<sequence length="380" mass="42342">MERNKVDPTRLDNWEELARLDHGLVQARIWKHAVKVKSVNQIEANPYNILPSAACSEPWWRSRNYNHISPTMIGGNTSNSSSVEQSKDGESQSDDGLDEEDDAIKESQITSPHSDGNYGQGHQNFQNRTSAIRPMINESLTQPHQLELVGHSIACASNPYLDPYYAGMMATYGPQPWVPPHLLDMHHARMPLPLEMVEEPVYVNAKQYHGILRRRESRAKAELARKLIKVRKPYLHESRHMHAIRRVRGSGGRFVKKSDAEASKCTAEETGIGSASATSSHFASSSGSEPLRCEAAETQDSHQEEKGSVGHGTCEARGYANDGDSSIQQCGSISSKKASQSVEQHERDVKLSLSSFVFCTKRTHVESEVGRKVCRKPFKV</sequence>
<keyword evidence="3 8" id="KW-0238">DNA-binding</keyword>
<comment type="subunit">
    <text evidence="7">Heterotrimeric transcription factor composed of three components, NF-YA, NF-YB and NF-YC. NF-YB and NF-YC must interact and dimerize for NF-YA association and DNA binding.</text>
</comment>
<feature type="compositionally biased region" description="Basic and acidic residues" evidence="9">
    <location>
        <begin position="291"/>
        <end position="308"/>
    </location>
</feature>
<dbReference type="Pfam" id="PF02045">
    <property type="entry name" value="CBFB_NFYA"/>
    <property type="match status" value="1"/>
</dbReference>
<reference evidence="10 11" key="2">
    <citation type="submission" date="2020-07" db="EMBL/GenBank/DDBJ databases">
        <title>Genome assembly of wild tea tree DASZ reveals pedigree and selection history of tea varieties.</title>
        <authorList>
            <person name="Zhang W."/>
        </authorList>
    </citation>
    <scope>NUCLEOTIDE SEQUENCE [LARGE SCALE GENOMIC DNA]</scope>
    <source>
        <strain evidence="11">cv. G240</strain>
        <tissue evidence="10">Leaf</tissue>
    </source>
</reference>
<dbReference type="GO" id="GO:0003677">
    <property type="term" value="F:DNA binding"/>
    <property type="evidence" value="ECO:0007669"/>
    <property type="project" value="UniProtKB-KW"/>
</dbReference>
<feature type="region of interest" description="Disordered" evidence="9">
    <location>
        <begin position="71"/>
        <end position="99"/>
    </location>
</feature>
<dbReference type="PROSITE" id="PS00686">
    <property type="entry name" value="NFYA_HAP2_1"/>
    <property type="match status" value="1"/>
</dbReference>
<evidence type="ECO:0000256" key="6">
    <source>
        <dbReference type="ARBA" id="ARBA00023242"/>
    </source>
</evidence>
<keyword evidence="4" id="KW-0010">Activator</keyword>
<dbReference type="PANTHER" id="PTHR12632">
    <property type="entry name" value="TRANSCRIPTION FACTOR NF-Y ALPHA-RELATED"/>
    <property type="match status" value="1"/>
</dbReference>
<keyword evidence="11" id="KW-1185">Reference proteome</keyword>
<evidence type="ECO:0000256" key="8">
    <source>
        <dbReference type="RuleBase" id="RU367155"/>
    </source>
</evidence>
<dbReference type="PROSITE" id="PS51152">
    <property type="entry name" value="NFYA_HAP2_2"/>
    <property type="match status" value="1"/>
</dbReference>
<dbReference type="AlphaFoldDB" id="A0A7J7HSW0"/>
<feature type="compositionally biased region" description="Low complexity" evidence="9">
    <location>
        <begin position="274"/>
        <end position="288"/>
    </location>
</feature>
<dbReference type="PRINTS" id="PR00616">
    <property type="entry name" value="CCAATSUBUNTB"/>
</dbReference>
<evidence type="ECO:0000256" key="5">
    <source>
        <dbReference type="ARBA" id="ARBA00023163"/>
    </source>
</evidence>
<feature type="region of interest" description="Disordered" evidence="9">
    <location>
        <begin position="255"/>
        <end position="317"/>
    </location>
</feature>
<evidence type="ECO:0000256" key="1">
    <source>
        <dbReference type="ARBA" id="ARBA00004123"/>
    </source>
</evidence>
<evidence type="ECO:0000256" key="3">
    <source>
        <dbReference type="ARBA" id="ARBA00023125"/>
    </source>
</evidence>
<dbReference type="SMART" id="SM00521">
    <property type="entry name" value="CBF"/>
    <property type="match status" value="1"/>
</dbReference>
<name>A0A7J7HSW0_CAMSI</name>
<organism evidence="10 11">
    <name type="scientific">Camellia sinensis</name>
    <name type="common">Tea plant</name>
    <name type="synonym">Thea sinensis</name>
    <dbReference type="NCBI Taxonomy" id="4442"/>
    <lineage>
        <taxon>Eukaryota</taxon>
        <taxon>Viridiplantae</taxon>
        <taxon>Streptophyta</taxon>
        <taxon>Embryophyta</taxon>
        <taxon>Tracheophyta</taxon>
        <taxon>Spermatophyta</taxon>
        <taxon>Magnoliopsida</taxon>
        <taxon>eudicotyledons</taxon>
        <taxon>Gunneridae</taxon>
        <taxon>Pentapetalae</taxon>
        <taxon>asterids</taxon>
        <taxon>Ericales</taxon>
        <taxon>Theaceae</taxon>
        <taxon>Camellia</taxon>
    </lineage>
</organism>
<gene>
    <name evidence="10" type="ORF">HYC85_007990</name>
</gene>
<protein>
    <recommendedName>
        <fullName evidence="8">Nuclear transcription factor Y subunit</fullName>
    </recommendedName>
</protein>
<evidence type="ECO:0000256" key="4">
    <source>
        <dbReference type="ARBA" id="ARBA00023159"/>
    </source>
</evidence>
<reference evidence="11" key="1">
    <citation type="journal article" date="2020" name="Nat. Commun.">
        <title>Genome assembly of wild tea tree DASZ reveals pedigree and selection history of tea varieties.</title>
        <authorList>
            <person name="Zhang W."/>
            <person name="Zhang Y."/>
            <person name="Qiu H."/>
            <person name="Guo Y."/>
            <person name="Wan H."/>
            <person name="Zhang X."/>
            <person name="Scossa F."/>
            <person name="Alseekh S."/>
            <person name="Zhang Q."/>
            <person name="Wang P."/>
            <person name="Xu L."/>
            <person name="Schmidt M.H."/>
            <person name="Jia X."/>
            <person name="Li D."/>
            <person name="Zhu A."/>
            <person name="Guo F."/>
            <person name="Chen W."/>
            <person name="Ni D."/>
            <person name="Usadel B."/>
            <person name="Fernie A.R."/>
            <person name="Wen W."/>
        </authorList>
    </citation>
    <scope>NUCLEOTIDE SEQUENCE [LARGE SCALE GENOMIC DNA]</scope>
    <source>
        <strain evidence="11">cv. G240</strain>
    </source>
</reference>
<dbReference type="Gene3D" id="6.10.250.2430">
    <property type="match status" value="1"/>
</dbReference>
<evidence type="ECO:0000256" key="7">
    <source>
        <dbReference type="ARBA" id="ARBA00025911"/>
    </source>
</evidence>
<proteinExistence type="inferred from homology"/>
<evidence type="ECO:0000256" key="9">
    <source>
        <dbReference type="SAM" id="MobiDB-lite"/>
    </source>
</evidence>
<dbReference type="Proteomes" id="UP000593564">
    <property type="component" value="Unassembled WGS sequence"/>
</dbReference>
<comment type="similarity">
    <text evidence="8">Belongs to the NFYA/HAP2 subunit family.</text>
</comment>
<comment type="subcellular location">
    <subcellularLocation>
        <location evidence="1 8">Nucleus</location>
    </subcellularLocation>
</comment>
<accession>A0A7J7HSW0</accession>
<feature type="compositionally biased region" description="Polar residues" evidence="9">
    <location>
        <begin position="71"/>
        <end position="84"/>
    </location>
</feature>
<keyword evidence="2 8" id="KW-0805">Transcription regulation</keyword>
<comment type="function">
    <text evidence="8">Component of the sequence-specific heterotrimeric transcription factor (NF-Y) which specifically recognizes a 5'-CCAAT-3' box motif found in the promoters of its target genes.</text>
</comment>